<organism evidence="2 3">
    <name type="scientific">Pusillimonas noertemannii</name>
    <dbReference type="NCBI Taxonomy" id="305977"/>
    <lineage>
        <taxon>Bacteria</taxon>
        <taxon>Pseudomonadati</taxon>
        <taxon>Pseudomonadota</taxon>
        <taxon>Betaproteobacteria</taxon>
        <taxon>Burkholderiales</taxon>
        <taxon>Alcaligenaceae</taxon>
        <taxon>Pusillimonas</taxon>
    </lineage>
</organism>
<name>A0A2U1CIZ6_9BURK</name>
<sequence length="77" mass="8503">MLWFGSSRQGEEARRVEGSEGGGSDVKRNARRVGWTRRARGERLGPVGQARSRPASSADQTSKNTVSSGPWIWTSNW</sequence>
<protein>
    <submittedName>
        <fullName evidence="2">Uncharacterized protein</fullName>
    </submittedName>
</protein>
<evidence type="ECO:0000313" key="2">
    <source>
        <dbReference type="EMBL" id="PVY60971.1"/>
    </source>
</evidence>
<comment type="caution">
    <text evidence="2">The sequence shown here is derived from an EMBL/GenBank/DDBJ whole genome shotgun (WGS) entry which is preliminary data.</text>
</comment>
<keyword evidence="3" id="KW-1185">Reference proteome</keyword>
<evidence type="ECO:0000313" key="3">
    <source>
        <dbReference type="Proteomes" id="UP000246145"/>
    </source>
</evidence>
<reference evidence="2 3" key="1">
    <citation type="submission" date="2018-04" db="EMBL/GenBank/DDBJ databases">
        <title>Genomic Encyclopedia of Type Strains, Phase IV (KMG-IV): sequencing the most valuable type-strain genomes for metagenomic binning, comparative biology and taxonomic classification.</title>
        <authorList>
            <person name="Goeker M."/>
        </authorList>
    </citation>
    <scope>NUCLEOTIDE SEQUENCE [LARGE SCALE GENOMIC DNA]</scope>
    <source>
        <strain evidence="2 3">DSM 10065</strain>
    </source>
</reference>
<dbReference type="Proteomes" id="UP000246145">
    <property type="component" value="Unassembled WGS sequence"/>
</dbReference>
<accession>A0A2U1CIZ6</accession>
<evidence type="ECO:0000256" key="1">
    <source>
        <dbReference type="SAM" id="MobiDB-lite"/>
    </source>
</evidence>
<feature type="compositionally biased region" description="Basic residues" evidence="1">
    <location>
        <begin position="29"/>
        <end position="40"/>
    </location>
</feature>
<gene>
    <name evidence="2" type="ORF">C7440_3133</name>
</gene>
<feature type="compositionally biased region" description="Polar residues" evidence="1">
    <location>
        <begin position="54"/>
        <end position="77"/>
    </location>
</feature>
<feature type="region of interest" description="Disordered" evidence="1">
    <location>
        <begin position="1"/>
        <end position="77"/>
    </location>
</feature>
<dbReference type="AlphaFoldDB" id="A0A2U1CIZ6"/>
<dbReference type="EMBL" id="QEKO01000005">
    <property type="protein sequence ID" value="PVY60971.1"/>
    <property type="molecule type" value="Genomic_DNA"/>
</dbReference>
<feature type="compositionally biased region" description="Basic and acidic residues" evidence="1">
    <location>
        <begin position="9"/>
        <end position="18"/>
    </location>
</feature>
<proteinExistence type="predicted"/>